<name>A0A066W5Q9_TILAU</name>
<dbReference type="EMBL" id="JMSN01000037">
    <property type="protein sequence ID" value="KDN46130.1"/>
    <property type="molecule type" value="Genomic_DNA"/>
</dbReference>
<comment type="caution">
    <text evidence="2">The sequence shown here is derived from an EMBL/GenBank/DDBJ whole genome shotgun (WGS) entry which is preliminary data.</text>
</comment>
<reference evidence="2 3" key="1">
    <citation type="submission" date="2014-05" db="EMBL/GenBank/DDBJ databases">
        <title>Draft genome sequence of a rare smut relative, Tilletiaria anomala UBC 951.</title>
        <authorList>
            <consortium name="DOE Joint Genome Institute"/>
            <person name="Toome M."/>
            <person name="Kuo A."/>
            <person name="Henrissat B."/>
            <person name="Lipzen A."/>
            <person name="Tritt A."/>
            <person name="Yoshinaga Y."/>
            <person name="Zane M."/>
            <person name="Barry K."/>
            <person name="Grigoriev I.V."/>
            <person name="Spatafora J.W."/>
            <person name="Aimea M.C."/>
        </authorList>
    </citation>
    <scope>NUCLEOTIDE SEQUENCE [LARGE SCALE GENOMIC DNA]</scope>
    <source>
        <strain evidence="2 3">UBC 951</strain>
    </source>
</reference>
<dbReference type="Proteomes" id="UP000027361">
    <property type="component" value="Unassembled WGS sequence"/>
</dbReference>
<dbReference type="HOGENOM" id="CLU_025711_1_3_1"/>
<dbReference type="GeneID" id="25267210"/>
<proteinExistence type="predicted"/>
<evidence type="ECO:0000259" key="1">
    <source>
        <dbReference type="Pfam" id="PF13460"/>
    </source>
</evidence>
<dbReference type="OrthoDB" id="10254604at2759"/>
<sequence>MSNSSLRNFAVGGHGKVVQHLARHAMSSGCIILPMTCDPAHASDLPNLPASRADRLQPIVASVDAAAGAGGKGGQERTQVVDYECTVKFFDAIGRSKIASNDGFRHLLVVSAINMHALARKPNWYKDKEFECTKTAREKIRFYAKMNRVADKDIAKRSAFPWFVLRPRSLSMTRISPDDVEAVLLKMAELPRESKIDGLMLELTNGDEVGATAEAAVQRGRSDWIG</sequence>
<dbReference type="RefSeq" id="XP_013243445.1">
    <property type="nucleotide sequence ID" value="XM_013387991.1"/>
</dbReference>
<dbReference type="STRING" id="1037660.A0A066W5Q9"/>
<protein>
    <recommendedName>
        <fullName evidence="1">NAD(P)-binding domain-containing protein</fullName>
    </recommendedName>
</protein>
<dbReference type="Gene3D" id="3.40.50.720">
    <property type="entry name" value="NAD(P)-binding Rossmann-like Domain"/>
    <property type="match status" value="1"/>
</dbReference>
<keyword evidence="3" id="KW-1185">Reference proteome</keyword>
<dbReference type="AlphaFoldDB" id="A0A066W5Q9"/>
<dbReference type="OMA" id="DYVAWSA"/>
<organism evidence="2 3">
    <name type="scientific">Tilletiaria anomala (strain ATCC 24038 / CBS 436.72 / UBC 951)</name>
    <dbReference type="NCBI Taxonomy" id="1037660"/>
    <lineage>
        <taxon>Eukaryota</taxon>
        <taxon>Fungi</taxon>
        <taxon>Dikarya</taxon>
        <taxon>Basidiomycota</taxon>
        <taxon>Ustilaginomycotina</taxon>
        <taxon>Exobasidiomycetes</taxon>
        <taxon>Georgefischeriales</taxon>
        <taxon>Tilletiariaceae</taxon>
        <taxon>Tilletiaria</taxon>
    </lineage>
</organism>
<dbReference type="Pfam" id="PF13460">
    <property type="entry name" value="NAD_binding_10"/>
    <property type="match status" value="1"/>
</dbReference>
<gene>
    <name evidence="2" type="ORF">K437DRAFT_294387</name>
</gene>
<accession>A0A066W5Q9</accession>
<evidence type="ECO:0000313" key="3">
    <source>
        <dbReference type="Proteomes" id="UP000027361"/>
    </source>
</evidence>
<dbReference type="FunCoup" id="A0A066W5Q9">
    <property type="interactions" value="10"/>
</dbReference>
<evidence type="ECO:0000313" key="2">
    <source>
        <dbReference type="EMBL" id="KDN46130.1"/>
    </source>
</evidence>
<dbReference type="InParanoid" id="A0A066W5Q9"/>
<feature type="domain" description="NAD(P)-binding" evidence="1">
    <location>
        <begin position="12"/>
        <end position="173"/>
    </location>
</feature>
<dbReference type="InterPro" id="IPR016040">
    <property type="entry name" value="NAD(P)-bd_dom"/>
</dbReference>